<reference evidence="1" key="1">
    <citation type="submission" date="2014-09" db="EMBL/GenBank/DDBJ databases">
        <authorList>
            <person name="Magalhaes I.L.F."/>
            <person name="Oliveira U."/>
            <person name="Santos F.R."/>
            <person name="Vidigal T.H.D.A."/>
            <person name="Brescovit A.D."/>
            <person name="Santos A.J."/>
        </authorList>
    </citation>
    <scope>NUCLEOTIDE SEQUENCE</scope>
    <source>
        <tissue evidence="1">Shoot tissue taken approximately 20 cm above the soil surface</tissue>
    </source>
</reference>
<dbReference type="EMBL" id="GBRH01188335">
    <property type="protein sequence ID" value="JAE09561.1"/>
    <property type="molecule type" value="Transcribed_RNA"/>
</dbReference>
<protein>
    <submittedName>
        <fullName evidence="1">Uncharacterized protein</fullName>
    </submittedName>
</protein>
<sequence length="52" mass="6073">MILLSGICTKNIWLVMTEPGPIMMRSIVTLCWLELAILVNRHFFWIFLFGFG</sequence>
<dbReference type="AlphaFoldDB" id="A0A0A9FHH0"/>
<organism evidence="1">
    <name type="scientific">Arundo donax</name>
    <name type="common">Giant reed</name>
    <name type="synonym">Donax arundinaceus</name>
    <dbReference type="NCBI Taxonomy" id="35708"/>
    <lineage>
        <taxon>Eukaryota</taxon>
        <taxon>Viridiplantae</taxon>
        <taxon>Streptophyta</taxon>
        <taxon>Embryophyta</taxon>
        <taxon>Tracheophyta</taxon>
        <taxon>Spermatophyta</taxon>
        <taxon>Magnoliopsida</taxon>
        <taxon>Liliopsida</taxon>
        <taxon>Poales</taxon>
        <taxon>Poaceae</taxon>
        <taxon>PACMAD clade</taxon>
        <taxon>Arundinoideae</taxon>
        <taxon>Arundineae</taxon>
        <taxon>Arundo</taxon>
    </lineage>
</organism>
<accession>A0A0A9FHH0</accession>
<evidence type="ECO:0000313" key="1">
    <source>
        <dbReference type="EMBL" id="JAE09561.1"/>
    </source>
</evidence>
<name>A0A0A9FHH0_ARUDO</name>
<reference evidence="1" key="2">
    <citation type="journal article" date="2015" name="Data Brief">
        <title>Shoot transcriptome of the giant reed, Arundo donax.</title>
        <authorList>
            <person name="Barrero R.A."/>
            <person name="Guerrero F.D."/>
            <person name="Moolhuijzen P."/>
            <person name="Goolsby J.A."/>
            <person name="Tidwell J."/>
            <person name="Bellgard S.E."/>
            <person name="Bellgard M.I."/>
        </authorList>
    </citation>
    <scope>NUCLEOTIDE SEQUENCE</scope>
    <source>
        <tissue evidence="1">Shoot tissue taken approximately 20 cm above the soil surface</tissue>
    </source>
</reference>
<proteinExistence type="predicted"/>